<evidence type="ECO:0000259" key="12">
    <source>
        <dbReference type="PROSITE" id="PS50879"/>
    </source>
</evidence>
<evidence type="ECO:0000256" key="1">
    <source>
        <dbReference type="ARBA" id="ARBA00001946"/>
    </source>
</evidence>
<comment type="caution">
    <text evidence="13">The sequence shown here is derived from an EMBL/GenBank/DDBJ whole genome shotgun (WGS) entry which is preliminary data.</text>
</comment>
<dbReference type="InterPro" id="IPR009027">
    <property type="entry name" value="Ribosomal_bL9/RNase_H1_N"/>
</dbReference>
<keyword evidence="6" id="KW-0540">Nuclease</keyword>
<evidence type="ECO:0000256" key="9">
    <source>
        <dbReference type="ARBA" id="ARBA00022801"/>
    </source>
</evidence>
<dbReference type="FunFam" id="3.40.970.10:FF:000002">
    <property type="entry name" value="Ribonuclease H"/>
    <property type="match status" value="1"/>
</dbReference>
<dbReference type="InterPro" id="IPR002156">
    <property type="entry name" value="RNaseH_domain"/>
</dbReference>
<comment type="function">
    <text evidence="2">Endonuclease that specifically degrades the RNA of RNA-DNA hybrids.</text>
</comment>
<keyword evidence="7" id="KW-0479">Metal-binding</keyword>
<evidence type="ECO:0000256" key="3">
    <source>
        <dbReference type="ARBA" id="ARBA00005300"/>
    </source>
</evidence>
<dbReference type="Pfam" id="PF01693">
    <property type="entry name" value="Cauli_VI"/>
    <property type="match status" value="1"/>
</dbReference>
<dbReference type="GO" id="GO:0003676">
    <property type="term" value="F:nucleic acid binding"/>
    <property type="evidence" value="ECO:0007669"/>
    <property type="project" value="InterPro"/>
</dbReference>
<dbReference type="EMBL" id="JAEHOE010000001">
    <property type="protein sequence ID" value="KAG2502047.1"/>
    <property type="molecule type" value="Genomic_DNA"/>
</dbReference>
<evidence type="ECO:0000256" key="6">
    <source>
        <dbReference type="ARBA" id="ARBA00022722"/>
    </source>
</evidence>
<comment type="similarity">
    <text evidence="3">Belongs to the RNase H family.</text>
</comment>
<dbReference type="SUPFAM" id="SSF55658">
    <property type="entry name" value="L9 N-domain-like"/>
    <property type="match status" value="1"/>
</dbReference>
<proteinExistence type="inferred from homology"/>
<dbReference type="InterPro" id="IPR011320">
    <property type="entry name" value="RNase_H1_N"/>
</dbReference>
<dbReference type="GO" id="GO:0004523">
    <property type="term" value="F:RNA-DNA hybrid ribonuclease activity"/>
    <property type="evidence" value="ECO:0007669"/>
    <property type="project" value="UniProtKB-EC"/>
</dbReference>
<accession>A0A836C7R6</accession>
<dbReference type="EC" id="3.1.26.4" evidence="4"/>
<dbReference type="InterPro" id="IPR036397">
    <property type="entry name" value="RNaseH_sf"/>
</dbReference>
<reference evidence="13" key="1">
    <citation type="journal article" date="2020" name="bioRxiv">
        <title>Comparative genomics of Chlamydomonas.</title>
        <authorList>
            <person name="Craig R.J."/>
            <person name="Hasan A.R."/>
            <person name="Ness R.W."/>
            <person name="Keightley P.D."/>
        </authorList>
    </citation>
    <scope>NUCLEOTIDE SEQUENCE</scope>
    <source>
        <strain evidence="13">CCAP 11/70</strain>
    </source>
</reference>
<evidence type="ECO:0000256" key="10">
    <source>
        <dbReference type="ARBA" id="ARBA00022842"/>
    </source>
</evidence>
<dbReference type="PROSITE" id="PS50879">
    <property type="entry name" value="RNASE_H_1"/>
    <property type="match status" value="1"/>
</dbReference>
<dbReference type="PANTHER" id="PTHR46387">
    <property type="entry name" value="POLYNUCLEOTIDYL TRANSFERASE, RIBONUCLEASE H-LIKE SUPERFAMILY PROTEIN"/>
    <property type="match status" value="1"/>
</dbReference>
<dbReference type="Gene3D" id="3.30.420.10">
    <property type="entry name" value="Ribonuclease H-like superfamily/Ribonuclease H"/>
    <property type="match status" value="1"/>
</dbReference>
<dbReference type="Proteomes" id="UP000612055">
    <property type="component" value="Unassembled WGS sequence"/>
</dbReference>
<evidence type="ECO:0000256" key="8">
    <source>
        <dbReference type="ARBA" id="ARBA00022759"/>
    </source>
</evidence>
<evidence type="ECO:0000313" key="14">
    <source>
        <dbReference type="Proteomes" id="UP000612055"/>
    </source>
</evidence>
<evidence type="ECO:0000256" key="7">
    <source>
        <dbReference type="ARBA" id="ARBA00022723"/>
    </source>
</evidence>
<keyword evidence="10" id="KW-0460">Magnesium</keyword>
<evidence type="ECO:0000256" key="2">
    <source>
        <dbReference type="ARBA" id="ARBA00004065"/>
    </source>
</evidence>
<protein>
    <recommendedName>
        <fullName evidence="5">Ribonuclease H</fullName>
        <ecNumber evidence="4">3.1.26.4</ecNumber>
    </recommendedName>
</protein>
<feature type="region of interest" description="Disordered" evidence="11">
    <location>
        <begin position="69"/>
        <end position="142"/>
    </location>
</feature>
<keyword evidence="9" id="KW-0378">Hydrolase</keyword>
<dbReference type="GO" id="GO:0046872">
    <property type="term" value="F:metal ion binding"/>
    <property type="evidence" value="ECO:0007669"/>
    <property type="project" value="UniProtKB-KW"/>
</dbReference>
<evidence type="ECO:0000313" key="13">
    <source>
        <dbReference type="EMBL" id="KAG2502047.1"/>
    </source>
</evidence>
<dbReference type="PANTHER" id="PTHR46387:SF2">
    <property type="entry name" value="RIBONUCLEASE HI"/>
    <property type="match status" value="1"/>
</dbReference>
<sequence>MSGKYYAVRVGRRPGIYTSWEQVKPLVDGFLGAKHKSFKSRMAAEEFLQLGDGPSGGGPMPVLPTMVVQPGPAGCRGRGGYDDGGYDDHGYGGSRSRSRSRSRSPPAPVQRVNPYLPQGMPSMQPAPRAAYRPAPPAPAPAAARHMSTARGGRFDPVVEGPQEQIYSSVRYQLEFDGASRGNPGLGGCGAVLRRQDTSSVVCTLRKFMGGQSTNNEAEYTALIEGLKMARRLGVTRLLAQGDSKLVVQQVLGNWRVNKEHLQPLREAAVAESLGFAEFSIQHVRREWNAAADKLSNDAIDLAYR</sequence>
<evidence type="ECO:0000256" key="5">
    <source>
        <dbReference type="ARBA" id="ARBA00017721"/>
    </source>
</evidence>
<gene>
    <name evidence="13" type="ORF">HYH03_000541</name>
</gene>
<evidence type="ECO:0000256" key="4">
    <source>
        <dbReference type="ARBA" id="ARBA00012180"/>
    </source>
</evidence>
<dbReference type="Gene3D" id="3.40.970.10">
    <property type="entry name" value="Ribonuclease H1, N-terminal domain"/>
    <property type="match status" value="1"/>
</dbReference>
<name>A0A836C7R6_9CHLO</name>
<keyword evidence="14" id="KW-1185">Reference proteome</keyword>
<comment type="cofactor">
    <cofactor evidence="1">
        <name>Mg(2+)</name>
        <dbReference type="ChEBI" id="CHEBI:18420"/>
    </cofactor>
</comment>
<evidence type="ECO:0000256" key="11">
    <source>
        <dbReference type="SAM" id="MobiDB-lite"/>
    </source>
</evidence>
<dbReference type="Pfam" id="PF13456">
    <property type="entry name" value="RVT_3"/>
    <property type="match status" value="1"/>
</dbReference>
<dbReference type="InterPro" id="IPR037056">
    <property type="entry name" value="RNase_H1_N_sf"/>
</dbReference>
<dbReference type="SUPFAM" id="SSF53098">
    <property type="entry name" value="Ribonuclease H-like"/>
    <property type="match status" value="1"/>
</dbReference>
<dbReference type="OrthoDB" id="2016287at2759"/>
<dbReference type="AlphaFoldDB" id="A0A836C7R6"/>
<organism evidence="13 14">
    <name type="scientific">Edaphochlamys debaryana</name>
    <dbReference type="NCBI Taxonomy" id="47281"/>
    <lineage>
        <taxon>Eukaryota</taxon>
        <taxon>Viridiplantae</taxon>
        <taxon>Chlorophyta</taxon>
        <taxon>core chlorophytes</taxon>
        <taxon>Chlorophyceae</taxon>
        <taxon>CS clade</taxon>
        <taxon>Chlamydomonadales</taxon>
        <taxon>Chlamydomonadales incertae sedis</taxon>
        <taxon>Edaphochlamys</taxon>
    </lineage>
</organism>
<dbReference type="InterPro" id="IPR012337">
    <property type="entry name" value="RNaseH-like_sf"/>
</dbReference>
<keyword evidence="8" id="KW-0255">Endonuclease</keyword>
<dbReference type="CDD" id="cd09279">
    <property type="entry name" value="RNase_HI_like"/>
    <property type="match status" value="1"/>
</dbReference>
<feature type="domain" description="RNase H type-1" evidence="12">
    <location>
        <begin position="167"/>
        <end position="304"/>
    </location>
</feature>